<name>A0ABN3T608_9ACTN</name>
<keyword evidence="4" id="KW-1185">Reference proteome</keyword>
<sequence length="252" mass="26156">MTKHKAERTAILIAGAVITILTIGAFWLSYAHLATVAQSHGLATSPERRWAWPGTIDLFILAGEVLMFRAALRQVTDWWAVGLTVAGSLGSISLNVAGVGDGAPALDYVVAAVPPSAALLAFGALMRQVHSLVLDQTQPDPAETTPAPELVTVEREPAPQPAELPAPEAEQEAPAAIEAPPQITEPAPAPAPVPESKPVSSGPVVPPALLDHARKLADAHRTTTGAPIDIETLRARLGLSPALAEAITAQLA</sequence>
<protein>
    <submittedName>
        <fullName evidence="3">DUF2637 domain-containing protein</fullName>
    </submittedName>
</protein>
<feature type="transmembrane region" description="Helical" evidence="2">
    <location>
        <begin position="105"/>
        <end position="126"/>
    </location>
</feature>
<keyword evidence="2" id="KW-0472">Membrane</keyword>
<reference evidence="3 4" key="1">
    <citation type="journal article" date="2019" name="Int. J. Syst. Evol. Microbiol.">
        <title>The Global Catalogue of Microorganisms (GCM) 10K type strain sequencing project: providing services to taxonomists for standard genome sequencing and annotation.</title>
        <authorList>
            <consortium name="The Broad Institute Genomics Platform"/>
            <consortium name="The Broad Institute Genome Sequencing Center for Infectious Disease"/>
            <person name="Wu L."/>
            <person name="Ma J."/>
        </authorList>
    </citation>
    <scope>NUCLEOTIDE SEQUENCE [LARGE SCALE GENOMIC DNA]</scope>
    <source>
        <strain evidence="3 4">JCM 16374</strain>
    </source>
</reference>
<dbReference type="RefSeq" id="WP_344585120.1">
    <property type="nucleotide sequence ID" value="NZ_BAAARK010000073.1"/>
</dbReference>
<feature type="transmembrane region" description="Helical" evidence="2">
    <location>
        <begin position="12"/>
        <end position="30"/>
    </location>
</feature>
<accession>A0ABN3T608</accession>
<keyword evidence="2" id="KW-0812">Transmembrane</keyword>
<feature type="compositionally biased region" description="Low complexity" evidence="1">
    <location>
        <begin position="165"/>
        <end position="186"/>
    </location>
</feature>
<evidence type="ECO:0000256" key="1">
    <source>
        <dbReference type="SAM" id="MobiDB-lite"/>
    </source>
</evidence>
<feature type="transmembrane region" description="Helical" evidence="2">
    <location>
        <begin position="78"/>
        <end position="99"/>
    </location>
</feature>
<dbReference type="EMBL" id="BAAARK010000073">
    <property type="protein sequence ID" value="GAA2694441.1"/>
    <property type="molecule type" value="Genomic_DNA"/>
</dbReference>
<keyword evidence="2" id="KW-1133">Transmembrane helix</keyword>
<dbReference type="Proteomes" id="UP001500994">
    <property type="component" value="Unassembled WGS sequence"/>
</dbReference>
<evidence type="ECO:0000256" key="2">
    <source>
        <dbReference type="SAM" id="Phobius"/>
    </source>
</evidence>
<dbReference type="InterPro" id="IPR021235">
    <property type="entry name" value="DUF2637"/>
</dbReference>
<comment type="caution">
    <text evidence="3">The sequence shown here is derived from an EMBL/GenBank/DDBJ whole genome shotgun (WGS) entry which is preliminary data.</text>
</comment>
<evidence type="ECO:0000313" key="3">
    <source>
        <dbReference type="EMBL" id="GAA2694441.1"/>
    </source>
</evidence>
<evidence type="ECO:0000313" key="4">
    <source>
        <dbReference type="Proteomes" id="UP001500994"/>
    </source>
</evidence>
<dbReference type="Pfam" id="PF10935">
    <property type="entry name" value="DUF2637"/>
    <property type="match status" value="1"/>
</dbReference>
<feature type="region of interest" description="Disordered" evidence="1">
    <location>
        <begin position="136"/>
        <end position="203"/>
    </location>
</feature>
<feature type="transmembrane region" description="Helical" evidence="2">
    <location>
        <begin position="50"/>
        <end position="71"/>
    </location>
</feature>
<organism evidence="3 4">
    <name type="scientific">Streptomyces lunalinharesii</name>
    <dbReference type="NCBI Taxonomy" id="333384"/>
    <lineage>
        <taxon>Bacteria</taxon>
        <taxon>Bacillati</taxon>
        <taxon>Actinomycetota</taxon>
        <taxon>Actinomycetes</taxon>
        <taxon>Kitasatosporales</taxon>
        <taxon>Streptomycetaceae</taxon>
        <taxon>Streptomyces</taxon>
    </lineage>
</organism>
<gene>
    <name evidence="3" type="ORF">GCM10009864_81580</name>
</gene>
<proteinExistence type="predicted"/>